<name>A0ABU5QQY7_9BACT</name>
<evidence type="ECO:0000313" key="2">
    <source>
        <dbReference type="Proteomes" id="UP001304671"/>
    </source>
</evidence>
<comment type="caution">
    <text evidence="1">The sequence shown here is derived from an EMBL/GenBank/DDBJ whole genome shotgun (WGS) entry which is preliminary data.</text>
</comment>
<reference evidence="1 2" key="1">
    <citation type="submission" date="2023-12" db="EMBL/GenBank/DDBJ databases">
        <title>Novel species of the genus Arcicella isolated from rivers.</title>
        <authorList>
            <person name="Lu H."/>
        </authorList>
    </citation>
    <scope>NUCLEOTIDE SEQUENCE [LARGE SCALE GENOMIC DNA]</scope>
    <source>
        <strain evidence="1 2">LMG 21963</strain>
    </source>
</reference>
<keyword evidence="2" id="KW-1185">Reference proteome</keyword>
<dbReference type="RefSeq" id="WP_323251178.1">
    <property type="nucleotide sequence ID" value="NZ_JAYFUL010000031.1"/>
</dbReference>
<protein>
    <submittedName>
        <fullName evidence="1">Uncharacterized protein</fullName>
    </submittedName>
</protein>
<sequence length="103" mass="11640">MKNGQMNLQSDDVNERKGISMMLLAKRDQIRKLRYSAKSGKQEWILDLKIQEVRYVCFNTNSLNVKNSLKVKAIFDKSNSLVCSELSSLSLISVSHNCVLASS</sequence>
<gene>
    <name evidence="1" type="ORF">VB264_17010</name>
</gene>
<accession>A0ABU5QQY7</accession>
<dbReference type="EMBL" id="JAYFUL010000031">
    <property type="protein sequence ID" value="MEA5259502.1"/>
    <property type="molecule type" value="Genomic_DNA"/>
</dbReference>
<organism evidence="1 2">
    <name type="scientific">Arcicella aquatica</name>
    <dbReference type="NCBI Taxonomy" id="217141"/>
    <lineage>
        <taxon>Bacteria</taxon>
        <taxon>Pseudomonadati</taxon>
        <taxon>Bacteroidota</taxon>
        <taxon>Cytophagia</taxon>
        <taxon>Cytophagales</taxon>
        <taxon>Flectobacillaceae</taxon>
        <taxon>Arcicella</taxon>
    </lineage>
</organism>
<evidence type="ECO:0000313" key="1">
    <source>
        <dbReference type="EMBL" id="MEA5259502.1"/>
    </source>
</evidence>
<proteinExistence type="predicted"/>
<dbReference type="Proteomes" id="UP001304671">
    <property type="component" value="Unassembled WGS sequence"/>
</dbReference>